<proteinExistence type="inferred from homology"/>
<sequence length="647" mass="71928">MVPESCTLELHQSLGQDFKTIGACQLVFKDIFDKPHGRIHGTASLTGLEGEGVGMGFGMVEYWIRLRVPMEQALRLYKERTKALGYVMTNQKAAADALHALDENAAMRPKDNINELHIKIVRCSDLKSRRPNVQPSPYCVYQFFDNRDHDTTIIRNSNNPEFNDHKTYPVPMTSDLDQFLKTTPLKVFVFDDTDPEQASYIGIADIPLIPLAHNKAVKGLFELKAANGRVSGTIELEMRWQFTYVPPKGLPLTEKPPTQDVKPEEPSTLSETIPTTPAPKTRMAAKFPGPSATSTPMPKSRVPDDAMEGFAKSMDIEATPKTPAKKKLDIQEESSIQPSESLVHEAVSQVVSDNLPSMLSTESMSHAPAAESPASSLRSTPRAQSDEDMKEETLTPKGGTKASDTMFGDEEEDIEEEITEEITEGAENGETMPQPSTETEEEEGSEKLQMETDSEGIVVMNPKPKRRGKAVNKLANSVTVTISHLSLNEKATVLNNDSVKQLFVAYNFLGIEPQELETPFSLPKPKANLPITYNFTKTFQVDMQKNYERRQYLAAMLLPDDPEQGRIRFTVVSEPPDDDMDAECEDIGVAFVSVKEILMSKKDFEEQNVEICDVKNDQEVIGSLNVTVKCLAALEAVEKEMQIEGTY</sequence>
<feature type="compositionally biased region" description="Basic and acidic residues" evidence="6">
    <location>
        <begin position="384"/>
        <end position="394"/>
    </location>
</feature>
<feature type="compositionally biased region" description="Acidic residues" evidence="6">
    <location>
        <begin position="407"/>
        <end position="424"/>
    </location>
</feature>
<evidence type="ECO:0000256" key="2">
    <source>
        <dbReference type="ARBA" id="ARBA00006042"/>
    </source>
</evidence>
<dbReference type="SMART" id="SM00239">
    <property type="entry name" value="C2"/>
    <property type="match status" value="1"/>
</dbReference>
<dbReference type="Pfam" id="PF11618">
    <property type="entry name" value="C2-C2_1"/>
    <property type="match status" value="1"/>
</dbReference>
<evidence type="ECO:0000256" key="1">
    <source>
        <dbReference type="ARBA" id="ARBA00004138"/>
    </source>
</evidence>
<dbReference type="SUPFAM" id="SSF49562">
    <property type="entry name" value="C2 domain (Calcium/lipid-binding domain, CaLB)"/>
    <property type="match status" value="2"/>
</dbReference>
<evidence type="ECO:0000259" key="7">
    <source>
        <dbReference type="PROSITE" id="PS50004"/>
    </source>
</evidence>
<comment type="similarity">
    <text evidence="2">Belongs to the RPGRIP1 family.</text>
</comment>
<feature type="domain" description="C2" evidence="7">
    <location>
        <begin position="97"/>
        <end position="221"/>
    </location>
</feature>
<evidence type="ECO:0000256" key="6">
    <source>
        <dbReference type="SAM" id="MobiDB-lite"/>
    </source>
</evidence>
<dbReference type="InterPro" id="IPR000008">
    <property type="entry name" value="C2_dom"/>
</dbReference>
<feature type="region of interest" description="Disordered" evidence="6">
    <location>
        <begin position="249"/>
        <end position="301"/>
    </location>
</feature>
<dbReference type="AlphaFoldDB" id="A0A8W8JVV0"/>
<dbReference type="InterPro" id="IPR041091">
    <property type="entry name" value="RPGRIP1_C"/>
</dbReference>
<keyword evidence="4" id="KW-0969">Cilium</keyword>
<keyword evidence="9" id="KW-1185">Reference proteome</keyword>
<dbReference type="GO" id="GO:0035869">
    <property type="term" value="C:ciliary transition zone"/>
    <property type="evidence" value="ECO:0007669"/>
    <property type="project" value="TreeGrafter"/>
</dbReference>
<protein>
    <recommendedName>
        <fullName evidence="7">C2 domain-containing protein</fullName>
    </recommendedName>
</protein>
<evidence type="ECO:0000256" key="3">
    <source>
        <dbReference type="ARBA" id="ARBA00023054"/>
    </source>
</evidence>
<feature type="compositionally biased region" description="Low complexity" evidence="6">
    <location>
        <begin position="362"/>
        <end position="376"/>
    </location>
</feature>
<evidence type="ECO:0000313" key="9">
    <source>
        <dbReference type="Proteomes" id="UP000005408"/>
    </source>
</evidence>
<name>A0A8W8JVV0_MAGGI</name>
<evidence type="ECO:0000256" key="4">
    <source>
        <dbReference type="ARBA" id="ARBA00023069"/>
    </source>
</evidence>
<accession>A0A8W8JVV0</accession>
<dbReference type="PANTHER" id="PTHR14240:SF1">
    <property type="entry name" value="PROTEIN FANTOM-RELATED"/>
    <property type="match status" value="1"/>
</dbReference>
<dbReference type="Gene3D" id="2.60.40.150">
    <property type="entry name" value="C2 domain"/>
    <property type="match status" value="3"/>
</dbReference>
<dbReference type="Pfam" id="PF00168">
    <property type="entry name" value="C2"/>
    <property type="match status" value="1"/>
</dbReference>
<dbReference type="Proteomes" id="UP000005408">
    <property type="component" value="Unassembled WGS sequence"/>
</dbReference>
<organism evidence="8 9">
    <name type="scientific">Magallana gigas</name>
    <name type="common">Pacific oyster</name>
    <name type="synonym">Crassostrea gigas</name>
    <dbReference type="NCBI Taxonomy" id="29159"/>
    <lineage>
        <taxon>Eukaryota</taxon>
        <taxon>Metazoa</taxon>
        <taxon>Spiralia</taxon>
        <taxon>Lophotrochozoa</taxon>
        <taxon>Mollusca</taxon>
        <taxon>Bivalvia</taxon>
        <taxon>Autobranchia</taxon>
        <taxon>Pteriomorphia</taxon>
        <taxon>Ostreida</taxon>
        <taxon>Ostreoidea</taxon>
        <taxon>Ostreidae</taxon>
        <taxon>Magallana</taxon>
    </lineage>
</organism>
<keyword evidence="3" id="KW-0175">Coiled coil</keyword>
<dbReference type="CDD" id="cd00030">
    <property type="entry name" value="C2"/>
    <property type="match status" value="1"/>
</dbReference>
<evidence type="ECO:0000256" key="5">
    <source>
        <dbReference type="ARBA" id="ARBA00023273"/>
    </source>
</evidence>
<dbReference type="GO" id="GO:0005856">
    <property type="term" value="C:cytoskeleton"/>
    <property type="evidence" value="ECO:0007669"/>
    <property type="project" value="UniProtKB-ARBA"/>
</dbReference>
<reference evidence="8" key="1">
    <citation type="submission" date="2022-08" db="UniProtKB">
        <authorList>
            <consortium name="EnsemblMetazoa"/>
        </authorList>
    </citation>
    <scope>IDENTIFICATION</scope>
    <source>
        <strain evidence="8">05x7-T-G4-1.051#20</strain>
    </source>
</reference>
<dbReference type="PANTHER" id="PTHR14240">
    <property type="entry name" value="RETINITIS PIGMENTOSA GTPASE REGULATOR-INTERACTING PROTEIN"/>
    <property type="match status" value="1"/>
</dbReference>
<dbReference type="PROSITE" id="PS50004">
    <property type="entry name" value="C2"/>
    <property type="match status" value="1"/>
</dbReference>
<keyword evidence="5" id="KW-0966">Cell projection</keyword>
<dbReference type="InterPro" id="IPR021656">
    <property type="entry name" value="C2-C2_1"/>
</dbReference>
<evidence type="ECO:0000313" key="8">
    <source>
        <dbReference type="EnsemblMetazoa" id="G20721.1:cds"/>
    </source>
</evidence>
<feature type="region of interest" description="Disordered" evidence="6">
    <location>
        <begin position="314"/>
        <end position="344"/>
    </location>
</feature>
<dbReference type="InterPro" id="IPR035892">
    <property type="entry name" value="C2_domain_sf"/>
</dbReference>
<dbReference type="InterPro" id="IPR031139">
    <property type="entry name" value="RPGRIP1_fam"/>
</dbReference>
<dbReference type="Pfam" id="PF18111">
    <property type="entry name" value="RPGR1_C"/>
    <property type="match status" value="1"/>
</dbReference>
<feature type="region of interest" description="Disordered" evidence="6">
    <location>
        <begin position="360"/>
        <end position="450"/>
    </location>
</feature>
<dbReference type="GO" id="GO:1905515">
    <property type="term" value="P:non-motile cilium assembly"/>
    <property type="evidence" value="ECO:0007669"/>
    <property type="project" value="TreeGrafter"/>
</dbReference>
<dbReference type="EnsemblMetazoa" id="G20721.1">
    <property type="protein sequence ID" value="G20721.1:cds"/>
    <property type="gene ID" value="G20721"/>
</dbReference>
<comment type="subcellular location">
    <subcellularLocation>
        <location evidence="1">Cell projection</location>
        <location evidence="1">Cilium</location>
    </subcellularLocation>
</comment>